<dbReference type="InterPro" id="IPR052909">
    <property type="entry name" value="Transposase_6_like"/>
</dbReference>
<dbReference type="Proteomes" id="UP001164439">
    <property type="component" value="Chromosome"/>
</dbReference>
<accession>A0ABY7KR51</accession>
<evidence type="ECO:0000313" key="3">
    <source>
        <dbReference type="Proteomes" id="UP001164439"/>
    </source>
</evidence>
<dbReference type="PANTHER" id="PTHR46637">
    <property type="entry name" value="TIS1421-TRANSPOSASE PROTEIN A"/>
    <property type="match status" value="1"/>
</dbReference>
<dbReference type="EMBL" id="CP114413">
    <property type="protein sequence ID" value="WAZ26829.1"/>
    <property type="molecule type" value="Genomic_DNA"/>
</dbReference>
<reference evidence="2" key="1">
    <citation type="submission" date="2022-12" db="EMBL/GenBank/DDBJ databases">
        <authorList>
            <person name="Ruckert C."/>
            <person name="Busche T."/>
            <person name="Kalinowski J."/>
            <person name="Wittmann C."/>
        </authorList>
    </citation>
    <scope>NUCLEOTIDE SEQUENCE</scope>
    <source>
        <strain evidence="2">DSM 40467</strain>
    </source>
</reference>
<organism evidence="2 3">
    <name type="scientific">Streptomyces cinnabarinus</name>
    <dbReference type="NCBI Taxonomy" id="67287"/>
    <lineage>
        <taxon>Bacteria</taxon>
        <taxon>Bacillati</taxon>
        <taxon>Actinomycetota</taxon>
        <taxon>Actinomycetes</taxon>
        <taxon>Kitasatosporales</taxon>
        <taxon>Streptomycetaceae</taxon>
        <taxon>Streptomyces</taxon>
    </lineage>
</organism>
<dbReference type="Pfam" id="PF13340">
    <property type="entry name" value="DUF4096"/>
    <property type="match status" value="1"/>
</dbReference>
<dbReference type="PANTHER" id="PTHR46637:SF1">
    <property type="entry name" value="BLL5188 PROTEIN"/>
    <property type="match status" value="1"/>
</dbReference>
<proteinExistence type="predicted"/>
<gene>
    <name evidence="2" type="ORF">STRCI_008478</name>
</gene>
<name>A0ABY7KR51_9ACTN</name>
<keyword evidence="3" id="KW-1185">Reference proteome</keyword>
<sequence>MARGDLTDDQWAVLELMLPKGKKPGRPPVWTRRQQIDGIRFRVRTGIPWRDVPEEHGSWGRVYDLFRHW</sequence>
<dbReference type="InterPro" id="IPR025161">
    <property type="entry name" value="IS402-like_dom"/>
</dbReference>
<evidence type="ECO:0000313" key="2">
    <source>
        <dbReference type="EMBL" id="WAZ26829.1"/>
    </source>
</evidence>
<feature type="domain" description="Insertion element IS402-like" evidence="1">
    <location>
        <begin position="6"/>
        <end position="69"/>
    </location>
</feature>
<protein>
    <submittedName>
        <fullName evidence="2">Transposase</fullName>
    </submittedName>
</protein>
<evidence type="ECO:0000259" key="1">
    <source>
        <dbReference type="Pfam" id="PF13340"/>
    </source>
</evidence>